<dbReference type="InterPro" id="IPR025738">
    <property type="entry name" value="BatD"/>
</dbReference>
<name>A0A934W0K8_9RHOB</name>
<evidence type="ECO:0000313" key="3">
    <source>
        <dbReference type="Proteomes" id="UP000640485"/>
    </source>
</evidence>
<dbReference type="EMBL" id="JAEPRQ010000015">
    <property type="protein sequence ID" value="MBK4218192.1"/>
    <property type="molecule type" value="Genomic_DNA"/>
</dbReference>
<gene>
    <name evidence="2" type="ORF">JJJ17_19870</name>
</gene>
<dbReference type="Proteomes" id="UP000640485">
    <property type="component" value="Unassembled WGS sequence"/>
</dbReference>
<keyword evidence="1" id="KW-1133">Transmembrane helix</keyword>
<dbReference type="AlphaFoldDB" id="A0A934W0K8"/>
<feature type="transmembrane region" description="Helical" evidence="1">
    <location>
        <begin position="281"/>
        <end position="304"/>
    </location>
</feature>
<keyword evidence="1" id="KW-0472">Membrane</keyword>
<proteinExistence type="predicted"/>
<reference evidence="2" key="1">
    <citation type="submission" date="2021-01" db="EMBL/GenBank/DDBJ databases">
        <title>Paracoccus amoyensis sp. nov., isolated from the surface seawater along the coast of Xiamen Island, China.</title>
        <authorList>
            <person name="Lyu L."/>
        </authorList>
    </citation>
    <scope>NUCLEOTIDE SEQUENCE</scope>
    <source>
        <strain evidence="2">MJ17</strain>
    </source>
</reference>
<comment type="caution">
    <text evidence="2">The sequence shown here is derived from an EMBL/GenBank/DDBJ whole genome shotgun (WGS) entry which is preliminary data.</text>
</comment>
<accession>A0A934W0K8</accession>
<keyword evidence="1" id="KW-0812">Transmembrane</keyword>
<organism evidence="2 3">
    <name type="scientific">Paracoccus caeni</name>
    <dbReference type="NCBI Taxonomy" id="657651"/>
    <lineage>
        <taxon>Bacteria</taxon>
        <taxon>Pseudomonadati</taxon>
        <taxon>Pseudomonadota</taxon>
        <taxon>Alphaproteobacteria</taxon>
        <taxon>Rhodobacterales</taxon>
        <taxon>Paracoccaceae</taxon>
        <taxon>Paracoccus</taxon>
    </lineage>
</organism>
<keyword evidence="3" id="KW-1185">Reference proteome</keyword>
<evidence type="ECO:0000313" key="2">
    <source>
        <dbReference type="EMBL" id="MBK4218192.1"/>
    </source>
</evidence>
<protein>
    <submittedName>
        <fullName evidence="2">BatD family protein</fullName>
    </submittedName>
</protein>
<dbReference type="PANTHER" id="PTHR40940:SF1">
    <property type="entry name" value="PROTEIN BATD"/>
    <property type="match status" value="1"/>
</dbReference>
<sequence length="366" mass="41693">MVRVAIWLMAVWLALPVWAEGNLTLTILAEPSAHRPVVGEMINVTIRAVYDRKIANEKLEIDPTDAFDWIQTRPDDWREERIDGLPWIVMERHLALWPKRSGPLQFGPVRHHLTIIDQRSQRQDVVVQAKPLTVSVGEFPALRGWHLAAADLQLTDELSTDAAHLADGEQVVRTVRLRAKGALPEHLPPRPVVSENWLITFAAPVERTLTLTAEGPVAEAVWTWQFRPHTGEPGMLEPVKIPYFNTVNHQIETVEIPPLFIGYASFYTGQVPRGRIEAGQVWLLVGAMMAGLIGGLLLAVTRYAPQTTRQAMRRFRARWSPWSWWAMWRARQRGDLLALRRLAEEVGASRERRDRLDRAIYGRPSK</sequence>
<dbReference type="RefSeq" id="WP_200689598.1">
    <property type="nucleotide sequence ID" value="NZ_JAEPRQ010000015.1"/>
</dbReference>
<dbReference type="PANTHER" id="PTHR40940">
    <property type="entry name" value="PROTEIN BATD-RELATED"/>
    <property type="match status" value="1"/>
</dbReference>
<evidence type="ECO:0000256" key="1">
    <source>
        <dbReference type="SAM" id="Phobius"/>
    </source>
</evidence>